<dbReference type="PANTHER" id="PTHR22926">
    <property type="entry name" value="PHOSPHO-N-ACETYLMURAMOYL-PENTAPEPTIDE-TRANSFERASE"/>
    <property type="match status" value="1"/>
</dbReference>
<dbReference type="PROSITE" id="PS01348">
    <property type="entry name" value="MRAY_2"/>
    <property type="match status" value="1"/>
</dbReference>
<gene>
    <name evidence="9" type="ORF">LX24_02047</name>
</gene>
<dbReference type="Proteomes" id="UP000323166">
    <property type="component" value="Unassembled WGS sequence"/>
</dbReference>
<feature type="transmembrane region" description="Helical" evidence="8">
    <location>
        <begin position="6"/>
        <end position="27"/>
    </location>
</feature>
<dbReference type="GO" id="GO:0009103">
    <property type="term" value="P:lipopolysaccharide biosynthetic process"/>
    <property type="evidence" value="ECO:0007669"/>
    <property type="project" value="TreeGrafter"/>
</dbReference>
<organism evidence="9 10">
    <name type="scientific">Desulfallas thermosapovorans DSM 6562</name>
    <dbReference type="NCBI Taxonomy" id="1121431"/>
    <lineage>
        <taxon>Bacteria</taxon>
        <taxon>Bacillati</taxon>
        <taxon>Bacillota</taxon>
        <taxon>Clostridia</taxon>
        <taxon>Eubacteriales</taxon>
        <taxon>Desulfallaceae</taxon>
        <taxon>Desulfallas</taxon>
    </lineage>
</organism>
<keyword evidence="2" id="KW-1003">Cell membrane</keyword>
<keyword evidence="5 8" id="KW-1133">Transmembrane helix</keyword>
<feature type="transmembrane region" description="Helical" evidence="8">
    <location>
        <begin position="73"/>
        <end position="91"/>
    </location>
</feature>
<name>A0A5S4ZRS3_9FIRM</name>
<comment type="subcellular location">
    <subcellularLocation>
        <location evidence="1">Cell membrane</location>
        <topology evidence="1">Multi-pass membrane protein</topology>
    </subcellularLocation>
</comment>
<comment type="cofactor">
    <cofactor evidence="7">
        <name>Mg(2+)</name>
        <dbReference type="ChEBI" id="CHEBI:18420"/>
    </cofactor>
</comment>
<feature type="transmembrane region" description="Helical" evidence="8">
    <location>
        <begin position="299"/>
        <end position="319"/>
    </location>
</feature>
<sequence>MEKYILPLVLALVLGYLVTPGVRVLAVKAGALDHPDPRKVHNGVMPRMGGLAVYLAFVPGVLLLRYLFPGAVLPVWGLIAGATVMLLVGVLDDIRGISPRVKLLGQVVAALVVIAFDIQIHYITNPLTGQMLFLGLLSIPITVFWVVAVTNAVNLIDGLDGLAGGVSCIAALTMAAVAWTQGHIFGVGGMPEMIMLALVLVAAVTGFLKHNFHPATIFLGDSGSLFLGFTLAVMSIMSLTKSATAVSVIIPLVILGVPLLDTFFAVIRRYNKHKPIFQPDREHLHHQLMAMGLSHRQTVLVIYAISAFLGLTAVVLNLVSGDHALVMLVILAMVLIYLADRVGVLGFSHRMRHRMTDEYNERRSSKM</sequence>
<keyword evidence="10" id="KW-1185">Reference proteome</keyword>
<keyword evidence="7" id="KW-0460">Magnesium</keyword>
<dbReference type="GO" id="GO:0046872">
    <property type="term" value="F:metal ion binding"/>
    <property type="evidence" value="ECO:0007669"/>
    <property type="project" value="UniProtKB-KW"/>
</dbReference>
<dbReference type="AlphaFoldDB" id="A0A5S4ZRS3"/>
<dbReference type="EMBL" id="VNHM01000011">
    <property type="protein sequence ID" value="TYO94796.1"/>
    <property type="molecule type" value="Genomic_DNA"/>
</dbReference>
<evidence type="ECO:0000256" key="3">
    <source>
        <dbReference type="ARBA" id="ARBA00022679"/>
    </source>
</evidence>
<accession>A0A5S4ZRS3</accession>
<evidence type="ECO:0000256" key="5">
    <source>
        <dbReference type="ARBA" id="ARBA00022989"/>
    </source>
</evidence>
<keyword evidence="4 8" id="KW-0812">Transmembrane</keyword>
<feature type="transmembrane region" description="Helical" evidence="8">
    <location>
        <begin position="325"/>
        <end position="347"/>
    </location>
</feature>
<evidence type="ECO:0000256" key="8">
    <source>
        <dbReference type="SAM" id="Phobius"/>
    </source>
</evidence>
<feature type="transmembrane region" description="Helical" evidence="8">
    <location>
        <begin position="185"/>
        <end position="208"/>
    </location>
</feature>
<comment type="caution">
    <text evidence="9">The sequence shown here is derived from an EMBL/GenBank/DDBJ whole genome shotgun (WGS) entry which is preliminary data.</text>
</comment>
<feature type="transmembrane region" description="Helical" evidence="8">
    <location>
        <begin position="48"/>
        <end position="67"/>
    </location>
</feature>
<feature type="transmembrane region" description="Helical" evidence="8">
    <location>
        <begin position="103"/>
        <end position="124"/>
    </location>
</feature>
<evidence type="ECO:0000256" key="1">
    <source>
        <dbReference type="ARBA" id="ARBA00004651"/>
    </source>
</evidence>
<keyword evidence="3 9" id="KW-0808">Transferase</keyword>
<dbReference type="PANTHER" id="PTHR22926:SF3">
    <property type="entry name" value="UNDECAPRENYL-PHOSPHATE ALPHA-N-ACETYLGLUCOSAMINYL 1-PHOSPHATE TRANSFERASE"/>
    <property type="match status" value="1"/>
</dbReference>
<dbReference type="GO" id="GO:0005886">
    <property type="term" value="C:plasma membrane"/>
    <property type="evidence" value="ECO:0007669"/>
    <property type="project" value="UniProtKB-SubCell"/>
</dbReference>
<dbReference type="RefSeq" id="WP_166512047.1">
    <property type="nucleotide sequence ID" value="NZ_VNHM01000011.1"/>
</dbReference>
<reference evidence="9 10" key="1">
    <citation type="submission" date="2019-07" db="EMBL/GenBank/DDBJ databases">
        <title>Genomic Encyclopedia of Type Strains, Phase I: the one thousand microbial genomes (KMG-I) project.</title>
        <authorList>
            <person name="Kyrpides N."/>
        </authorList>
    </citation>
    <scope>NUCLEOTIDE SEQUENCE [LARGE SCALE GENOMIC DNA]</scope>
    <source>
        <strain evidence="9 10">DSM 6562</strain>
    </source>
</reference>
<evidence type="ECO:0000256" key="7">
    <source>
        <dbReference type="PIRSR" id="PIRSR600715-1"/>
    </source>
</evidence>
<feature type="transmembrane region" description="Helical" evidence="8">
    <location>
        <begin position="243"/>
        <end position="267"/>
    </location>
</feature>
<dbReference type="InterPro" id="IPR018480">
    <property type="entry name" value="PNAcMuramoyl-5peptid_Trfase_CS"/>
</dbReference>
<dbReference type="GO" id="GO:0071555">
    <property type="term" value="P:cell wall organization"/>
    <property type="evidence" value="ECO:0007669"/>
    <property type="project" value="TreeGrafter"/>
</dbReference>
<evidence type="ECO:0000313" key="9">
    <source>
        <dbReference type="EMBL" id="TYO94796.1"/>
    </source>
</evidence>
<keyword evidence="7" id="KW-0479">Metal-binding</keyword>
<feature type="transmembrane region" description="Helical" evidence="8">
    <location>
        <begin position="161"/>
        <end position="179"/>
    </location>
</feature>
<evidence type="ECO:0000256" key="2">
    <source>
        <dbReference type="ARBA" id="ARBA00022475"/>
    </source>
</evidence>
<dbReference type="Pfam" id="PF00953">
    <property type="entry name" value="Glycos_transf_4"/>
    <property type="match status" value="1"/>
</dbReference>
<feature type="transmembrane region" description="Helical" evidence="8">
    <location>
        <begin position="130"/>
        <end position="149"/>
    </location>
</feature>
<protein>
    <submittedName>
        <fullName evidence="9">UDP-GlcNAc:undecaprenyl-phosphate GlcNAc-1-phosphate transferase</fullName>
    </submittedName>
</protein>
<evidence type="ECO:0000313" key="10">
    <source>
        <dbReference type="Proteomes" id="UP000323166"/>
    </source>
</evidence>
<dbReference type="CDD" id="cd06853">
    <property type="entry name" value="GT_WecA_like"/>
    <property type="match status" value="1"/>
</dbReference>
<dbReference type="InterPro" id="IPR000715">
    <property type="entry name" value="Glycosyl_transferase_4"/>
</dbReference>
<feature type="transmembrane region" description="Helical" evidence="8">
    <location>
        <begin position="215"/>
        <end position="237"/>
    </location>
</feature>
<evidence type="ECO:0000256" key="6">
    <source>
        <dbReference type="ARBA" id="ARBA00023136"/>
    </source>
</evidence>
<keyword evidence="6 8" id="KW-0472">Membrane</keyword>
<dbReference type="GO" id="GO:0044038">
    <property type="term" value="P:cell wall macromolecule biosynthetic process"/>
    <property type="evidence" value="ECO:0007669"/>
    <property type="project" value="TreeGrafter"/>
</dbReference>
<evidence type="ECO:0000256" key="4">
    <source>
        <dbReference type="ARBA" id="ARBA00022692"/>
    </source>
</evidence>
<feature type="binding site" evidence="7">
    <location>
        <position position="221"/>
    </location>
    <ligand>
        <name>Mg(2+)</name>
        <dbReference type="ChEBI" id="CHEBI:18420"/>
    </ligand>
</feature>
<dbReference type="GO" id="GO:0016780">
    <property type="term" value="F:phosphotransferase activity, for other substituted phosphate groups"/>
    <property type="evidence" value="ECO:0007669"/>
    <property type="project" value="InterPro"/>
</dbReference>
<feature type="binding site" evidence="7">
    <location>
        <position position="154"/>
    </location>
    <ligand>
        <name>Mg(2+)</name>
        <dbReference type="ChEBI" id="CHEBI:18420"/>
    </ligand>
</feature>
<proteinExistence type="predicted"/>